<reference evidence="11" key="2">
    <citation type="submission" date="2019-06" db="EMBL/GenBank/DDBJ databases">
        <title>Genomics analysis of Aphanomyces spp. identifies a new class of oomycete effector associated with host adaptation.</title>
        <authorList>
            <person name="Gaulin E."/>
        </authorList>
    </citation>
    <scope>NUCLEOTIDE SEQUENCE</scope>
    <source>
        <strain evidence="11">CBS 578.67</strain>
    </source>
</reference>
<reference evidence="12 13" key="1">
    <citation type="submission" date="2019-03" db="EMBL/GenBank/DDBJ databases">
        <authorList>
            <person name="Gaulin E."/>
            <person name="Dumas B."/>
        </authorList>
    </citation>
    <scope>NUCLEOTIDE SEQUENCE [LARGE SCALE GENOMIC DNA]</scope>
    <source>
        <strain evidence="12">CBS 568.67</strain>
    </source>
</reference>
<evidence type="ECO:0000256" key="4">
    <source>
        <dbReference type="ARBA" id="ARBA00023277"/>
    </source>
</evidence>
<dbReference type="PANTHER" id="PTHR35923">
    <property type="entry name" value="MAJOR EXTRACELLULAR ENDOGLUCANASE"/>
    <property type="match status" value="1"/>
</dbReference>
<feature type="region of interest" description="Disordered" evidence="8">
    <location>
        <begin position="1"/>
        <end position="29"/>
    </location>
</feature>
<dbReference type="Proteomes" id="UP000332933">
    <property type="component" value="Unassembled WGS sequence"/>
</dbReference>
<keyword evidence="9" id="KW-0472">Membrane</keyword>
<comment type="similarity">
    <text evidence="1 7">Belongs to the glycosyl hydrolase 5 (cellulase A) family.</text>
</comment>
<evidence type="ECO:0000259" key="10">
    <source>
        <dbReference type="Pfam" id="PF00150"/>
    </source>
</evidence>
<feature type="domain" description="Glycoside hydrolase family 5" evidence="10">
    <location>
        <begin position="209"/>
        <end position="542"/>
    </location>
</feature>
<sequence>MFVKLTPKATAVSPAATPTAAAPTASRYHRLQDDEETIDDNETTTAQPQPGSTSFSAAVYGVVFKSEPPIRSSTGIHRAIPKLDEVEYGIQMHQPSVQTATTWRSHRQRWPGILLCGFVCLLAVVSITVGAHNAHTASVQRRDKVQRAIALEKCIASGQDCRTLRDDDGVVNNPKVYPSMGCELPNYQSKNGKLWAVSNNGTRVPLAVKGVNWFGMETGQQVPFGLWDNDQNGTTVYAIADFLSLNNFNSVRIPLCVQNILANSPIQNSLINSASNRALDLSSYLALLRTVVQALGYRSISVMISMHTLNIMNSDGSLWYGKTTTVDDFLKAIDMVTGALCSDAYWNVLGLDVKNEPFEGTWGSGFPNDFKLGAELIANRMLKGCPKWVAFVEGVNQQNTIVLDGQEYGYYDWFGGGLHNARQYPVQLATPNKLVYAPHYYTPAVFPQYYLFGGGTVGAGNAIIDFVELSDDALSSRIMHTMNDMFGFLNDHKGPAVLLGEFAGLYTTDAHPMKTTQRCTDFTIQRIVQDGYAGGYMWSLNPESAYQYNPADTTGNFVEGLLELDWRTANMPFLNAMKGLDAMPDLKPAPCFPITLSS</sequence>
<dbReference type="EMBL" id="VJMH01005580">
    <property type="protein sequence ID" value="KAF0694292.1"/>
    <property type="molecule type" value="Genomic_DNA"/>
</dbReference>
<evidence type="ECO:0000313" key="12">
    <source>
        <dbReference type="EMBL" id="VFT91639.1"/>
    </source>
</evidence>
<organism evidence="12 13">
    <name type="scientific">Aphanomyces stellatus</name>
    <dbReference type="NCBI Taxonomy" id="120398"/>
    <lineage>
        <taxon>Eukaryota</taxon>
        <taxon>Sar</taxon>
        <taxon>Stramenopiles</taxon>
        <taxon>Oomycota</taxon>
        <taxon>Saprolegniomycetes</taxon>
        <taxon>Saprolegniales</taxon>
        <taxon>Verrucalvaceae</taxon>
        <taxon>Aphanomyces</taxon>
    </lineage>
</organism>
<evidence type="ECO:0000313" key="11">
    <source>
        <dbReference type="EMBL" id="KAF0694292.1"/>
    </source>
</evidence>
<dbReference type="GO" id="GO:0004553">
    <property type="term" value="F:hydrolase activity, hydrolyzing O-glycosyl compounds"/>
    <property type="evidence" value="ECO:0007669"/>
    <property type="project" value="InterPro"/>
</dbReference>
<feature type="transmembrane region" description="Helical" evidence="9">
    <location>
        <begin position="112"/>
        <end position="131"/>
    </location>
</feature>
<dbReference type="EMBL" id="CAADRA010005601">
    <property type="protein sequence ID" value="VFT91639.1"/>
    <property type="molecule type" value="Genomic_DNA"/>
</dbReference>
<dbReference type="Gene3D" id="3.20.20.80">
    <property type="entry name" value="Glycosidases"/>
    <property type="match status" value="1"/>
</dbReference>
<evidence type="ECO:0000256" key="6">
    <source>
        <dbReference type="ARBA" id="ARBA00023326"/>
    </source>
</evidence>
<keyword evidence="9" id="KW-0812">Transmembrane</keyword>
<feature type="compositionally biased region" description="Low complexity" evidence="8">
    <location>
        <begin position="1"/>
        <end position="25"/>
    </location>
</feature>
<evidence type="ECO:0000313" key="13">
    <source>
        <dbReference type="Proteomes" id="UP000332933"/>
    </source>
</evidence>
<keyword evidence="13" id="KW-1185">Reference proteome</keyword>
<keyword evidence="4" id="KW-0119">Carbohydrate metabolism</keyword>
<dbReference type="GO" id="GO:0030245">
    <property type="term" value="P:cellulose catabolic process"/>
    <property type="evidence" value="ECO:0007669"/>
    <property type="project" value="UniProtKB-KW"/>
</dbReference>
<dbReference type="InterPro" id="IPR001547">
    <property type="entry name" value="Glyco_hydro_5"/>
</dbReference>
<dbReference type="Pfam" id="PF00150">
    <property type="entry name" value="Cellulase"/>
    <property type="match status" value="1"/>
</dbReference>
<evidence type="ECO:0000256" key="5">
    <source>
        <dbReference type="ARBA" id="ARBA00023295"/>
    </source>
</evidence>
<dbReference type="AlphaFoldDB" id="A0A485L1P2"/>
<evidence type="ECO:0000256" key="2">
    <source>
        <dbReference type="ARBA" id="ARBA00022801"/>
    </source>
</evidence>
<evidence type="ECO:0000256" key="3">
    <source>
        <dbReference type="ARBA" id="ARBA00023001"/>
    </source>
</evidence>
<keyword evidence="9" id="KW-1133">Transmembrane helix</keyword>
<name>A0A485L1P2_9STRA</name>
<protein>
    <submittedName>
        <fullName evidence="12">Aste57867_14821 protein</fullName>
    </submittedName>
</protein>
<accession>A0A485L1P2</accession>
<keyword evidence="6" id="KW-0624">Polysaccharide degradation</keyword>
<evidence type="ECO:0000256" key="9">
    <source>
        <dbReference type="SAM" id="Phobius"/>
    </source>
</evidence>
<keyword evidence="3" id="KW-0136">Cellulose degradation</keyword>
<gene>
    <name evidence="12" type="primary">Aste57867_14821</name>
    <name evidence="11" type="ORF">As57867_014765</name>
    <name evidence="12" type="ORF">ASTE57867_14821</name>
</gene>
<dbReference type="OrthoDB" id="442731at2759"/>
<evidence type="ECO:0000256" key="1">
    <source>
        <dbReference type="ARBA" id="ARBA00005641"/>
    </source>
</evidence>
<evidence type="ECO:0000256" key="8">
    <source>
        <dbReference type="SAM" id="MobiDB-lite"/>
    </source>
</evidence>
<dbReference type="SUPFAM" id="SSF51445">
    <property type="entry name" value="(Trans)glycosidases"/>
    <property type="match status" value="1"/>
</dbReference>
<keyword evidence="2 7" id="KW-0378">Hydrolase</keyword>
<keyword evidence="5 7" id="KW-0326">Glycosidase</keyword>
<dbReference type="PANTHER" id="PTHR35923:SF2">
    <property type="entry name" value="ENDOGLUCANASE"/>
    <property type="match status" value="1"/>
</dbReference>
<dbReference type="InterPro" id="IPR017853">
    <property type="entry name" value="GH"/>
</dbReference>
<evidence type="ECO:0000256" key="7">
    <source>
        <dbReference type="RuleBase" id="RU361153"/>
    </source>
</evidence>
<proteinExistence type="inferred from homology"/>